<keyword evidence="3" id="KW-0378">Hydrolase</keyword>
<dbReference type="RefSeq" id="WP_274494055.1">
    <property type="nucleotide sequence ID" value="NZ_CP118166.1"/>
</dbReference>
<keyword evidence="7" id="KW-1185">Reference proteome</keyword>
<keyword evidence="1" id="KW-1188">Viral release from host cell</keyword>
<dbReference type="InterPro" id="IPR054613">
    <property type="entry name" value="Peptidase_S78_dom"/>
</dbReference>
<evidence type="ECO:0000313" key="7">
    <source>
        <dbReference type="Proteomes" id="UP001214043"/>
    </source>
</evidence>
<evidence type="ECO:0000256" key="3">
    <source>
        <dbReference type="ARBA" id="ARBA00022801"/>
    </source>
</evidence>
<evidence type="ECO:0000259" key="5">
    <source>
        <dbReference type="Pfam" id="PF04586"/>
    </source>
</evidence>
<dbReference type="Pfam" id="PF04586">
    <property type="entry name" value="Peptidase_S78"/>
    <property type="match status" value="1"/>
</dbReference>
<evidence type="ECO:0000256" key="2">
    <source>
        <dbReference type="ARBA" id="ARBA00022670"/>
    </source>
</evidence>
<dbReference type="AlphaFoldDB" id="A0AAF0CGG5"/>
<evidence type="ECO:0000313" key="6">
    <source>
        <dbReference type="EMBL" id="WDI32158.1"/>
    </source>
</evidence>
<feature type="domain" description="Prohead serine protease" evidence="5">
    <location>
        <begin position="9"/>
        <end position="134"/>
    </location>
</feature>
<dbReference type="SUPFAM" id="SSF50789">
    <property type="entry name" value="Herpes virus serine proteinase, assemblin"/>
    <property type="match status" value="1"/>
</dbReference>
<evidence type="ECO:0000256" key="1">
    <source>
        <dbReference type="ARBA" id="ARBA00022612"/>
    </source>
</evidence>
<dbReference type="EMBL" id="CP118166">
    <property type="protein sequence ID" value="WDI32158.1"/>
    <property type="molecule type" value="Genomic_DNA"/>
</dbReference>
<dbReference type="GO" id="GO:0008233">
    <property type="term" value="F:peptidase activity"/>
    <property type="evidence" value="ECO:0007669"/>
    <property type="project" value="UniProtKB-KW"/>
</dbReference>
<dbReference type="Proteomes" id="UP001214043">
    <property type="component" value="Chromosome"/>
</dbReference>
<feature type="compositionally biased region" description="Polar residues" evidence="4">
    <location>
        <begin position="166"/>
        <end position="176"/>
    </location>
</feature>
<dbReference type="InterPro" id="IPR006433">
    <property type="entry name" value="Prohead_protease"/>
</dbReference>
<evidence type="ECO:0000256" key="4">
    <source>
        <dbReference type="SAM" id="MobiDB-lite"/>
    </source>
</evidence>
<proteinExistence type="predicted"/>
<dbReference type="KEGG" id="hfl:PUV54_02995"/>
<reference evidence="6" key="1">
    <citation type="submission" date="2023-02" db="EMBL/GenBank/DDBJ databases">
        <title>Genome sequence of Hyphococcus flavus.</title>
        <authorList>
            <person name="Rong J.-C."/>
            <person name="Zhao Q."/>
            <person name="Yi M."/>
            <person name="Wu J.-Y."/>
        </authorList>
    </citation>
    <scope>NUCLEOTIDE SEQUENCE</scope>
    <source>
        <strain evidence="6">MCCC 1K03223</strain>
    </source>
</reference>
<organism evidence="6 7">
    <name type="scientific">Hyphococcus flavus</name>
    <dbReference type="NCBI Taxonomy" id="1866326"/>
    <lineage>
        <taxon>Bacteria</taxon>
        <taxon>Pseudomonadati</taxon>
        <taxon>Pseudomonadota</taxon>
        <taxon>Alphaproteobacteria</taxon>
        <taxon>Parvularculales</taxon>
        <taxon>Parvularculaceae</taxon>
        <taxon>Hyphococcus</taxon>
    </lineage>
</organism>
<dbReference type="NCBIfam" id="TIGR01543">
    <property type="entry name" value="proheadase_HK97"/>
    <property type="match status" value="1"/>
</dbReference>
<protein>
    <submittedName>
        <fullName evidence="6">HK97 family phage prohead protease</fullName>
    </submittedName>
</protein>
<dbReference type="GO" id="GO:0006508">
    <property type="term" value="P:proteolysis"/>
    <property type="evidence" value="ECO:0007669"/>
    <property type="project" value="UniProtKB-KW"/>
</dbReference>
<sequence>MNNNCFVADIEGYAAVFNTPDLNGDVIAPGAFTQSLRASGAVRMLYQHAAETPIGRWVSFQQDGYGLFVTGEILLSSPRAREVHALLSGGAIDGLSIGYQTRRAQKIKAGRRITEAELWEVSIVTFPMAPKARILRVGPARAEYGAQDYADAFTQSVCAPRPPSPQGAQTAGWTPRSSPPEPGVQPLADAFRAATNILSV</sequence>
<accession>A0AAF0CGG5</accession>
<keyword evidence="2 6" id="KW-0645">Protease</keyword>
<gene>
    <name evidence="6" type="ORF">PUV54_02995</name>
</gene>
<name>A0AAF0CGG5_9PROT</name>
<feature type="region of interest" description="Disordered" evidence="4">
    <location>
        <begin position="157"/>
        <end position="186"/>
    </location>
</feature>